<evidence type="ECO:0000256" key="2">
    <source>
        <dbReference type="ARBA" id="ARBA00022490"/>
    </source>
</evidence>
<protein>
    <recommendedName>
        <fullName evidence="9">Proteasome subunit beta</fullName>
        <ecNumber evidence="9">3.4.25.1</ecNumber>
    </recommendedName>
    <alternativeName>
        <fullName evidence="9">20S proteasome beta subunit</fullName>
    </alternativeName>
    <alternativeName>
        <fullName evidence="9">Proteasome core protein PsmB</fullName>
    </alternativeName>
</protein>
<dbReference type="GO" id="GO:0005737">
    <property type="term" value="C:cytoplasm"/>
    <property type="evidence" value="ECO:0007669"/>
    <property type="project" value="UniProtKB-SubCell"/>
</dbReference>
<evidence type="ECO:0000256" key="1">
    <source>
        <dbReference type="ARBA" id="ARBA00001198"/>
    </source>
</evidence>
<keyword evidence="5 9" id="KW-0378">Hydrolase</keyword>
<dbReference type="InterPro" id="IPR000243">
    <property type="entry name" value="Pept_T1A_subB"/>
</dbReference>
<evidence type="ECO:0000256" key="7">
    <source>
        <dbReference type="ARBA" id="ARBA00022942"/>
    </source>
</evidence>
<dbReference type="FunFam" id="3.60.20.10:FF:000049">
    <property type="entry name" value="Proteasome subunit beta"/>
    <property type="match status" value="1"/>
</dbReference>
<dbReference type="PANTHER" id="PTHR32194:SF0">
    <property type="entry name" value="ATP-DEPENDENT PROTEASE SUBUNIT HSLV"/>
    <property type="match status" value="1"/>
</dbReference>
<dbReference type="PRINTS" id="PR00141">
    <property type="entry name" value="PROTEASOME"/>
</dbReference>
<name>A0A7G9Z6B6_9EURY</name>
<comment type="subunit">
    <text evidence="9">The 20S proteasome core is composed of 14 alpha and 14 beta subunits that assemble into four stacked heptameric rings, resulting in a barrel-shaped structure. The two inner rings, each composed of seven catalytic beta subunits, are sandwiched by two outer rings, each composed of seven alpha subunits. The catalytic chamber with the active sites is on the inside of the barrel. Has a gated structure, the ends of the cylinder being occluded by the N-termini of the alpha-subunits. Is capped at one or both ends by the proteasome regulatory ATPase, PAN.</text>
</comment>
<evidence type="ECO:0000256" key="3">
    <source>
        <dbReference type="ARBA" id="ARBA00022670"/>
    </source>
</evidence>
<proteinExistence type="inferred from homology"/>
<keyword evidence="8 9" id="KW-0865">Zymogen</keyword>
<feature type="propeptide" id="PRO_5029055902" description="Removed in mature form; by autocatalysis" evidence="9">
    <location>
        <begin position="1"/>
        <end position="10"/>
    </location>
</feature>
<accession>A0A7G9Z6B6</accession>
<evidence type="ECO:0000256" key="8">
    <source>
        <dbReference type="ARBA" id="ARBA00023145"/>
    </source>
</evidence>
<dbReference type="PROSITE" id="PS00854">
    <property type="entry name" value="PROTEASOME_BETA_1"/>
    <property type="match status" value="1"/>
</dbReference>
<dbReference type="HAMAP" id="MF_02113_A">
    <property type="entry name" value="Proteasome_B_A"/>
    <property type="match status" value="1"/>
</dbReference>
<evidence type="ECO:0000256" key="6">
    <source>
        <dbReference type="ARBA" id="ARBA00022813"/>
    </source>
</evidence>
<comment type="catalytic activity">
    <reaction evidence="1 9">
        <text>Cleavage of peptide bonds with very broad specificity.</text>
        <dbReference type="EC" id="3.4.25.1"/>
    </reaction>
</comment>
<keyword evidence="2 9" id="KW-0963">Cytoplasm</keyword>
<dbReference type="InterPro" id="IPR029055">
    <property type="entry name" value="Ntn_hydrolases_N"/>
</dbReference>
<keyword evidence="6 9" id="KW-0068">Autocatalytic cleavage</keyword>
<dbReference type="PANTHER" id="PTHR32194">
    <property type="entry name" value="METALLOPROTEASE TLDD"/>
    <property type="match status" value="1"/>
</dbReference>
<keyword evidence="4 9" id="KW-0888">Threonine protease</keyword>
<dbReference type="GO" id="GO:0004298">
    <property type="term" value="F:threonine-type endopeptidase activity"/>
    <property type="evidence" value="ECO:0007669"/>
    <property type="project" value="UniProtKB-UniRule"/>
</dbReference>
<feature type="active site" description="Nucleophile" evidence="9 10">
    <location>
        <position position="11"/>
    </location>
</feature>
<comment type="function">
    <text evidence="9">Component of the proteasome core, a large protease complex with broad specificity involved in protein degradation.</text>
</comment>
<dbReference type="InterPro" id="IPR019983">
    <property type="entry name" value="Pept_T1A_Psome_bsu_arc"/>
</dbReference>
<evidence type="ECO:0000256" key="4">
    <source>
        <dbReference type="ARBA" id="ARBA00022698"/>
    </source>
</evidence>
<keyword evidence="7 9" id="KW-0647">Proteasome</keyword>
<dbReference type="AlphaFoldDB" id="A0A7G9Z6B6"/>
<feature type="chain" id="PRO_5029055901" description="Proteasome subunit beta" evidence="9">
    <location>
        <begin position="11"/>
        <end position="210"/>
    </location>
</feature>
<dbReference type="InterPro" id="IPR023333">
    <property type="entry name" value="Proteasome_suB-type"/>
</dbReference>
<reference evidence="11" key="1">
    <citation type="submission" date="2020-06" db="EMBL/GenBank/DDBJ databases">
        <title>Unique genomic features of the anaerobic methanotrophic archaea.</title>
        <authorList>
            <person name="Chadwick G.L."/>
            <person name="Skennerton C.T."/>
            <person name="Laso-Perez R."/>
            <person name="Leu A.O."/>
            <person name="Speth D.R."/>
            <person name="Yu H."/>
            <person name="Morgan-Lang C."/>
            <person name="Hatzenpichler R."/>
            <person name="Goudeau D."/>
            <person name="Malmstrom R."/>
            <person name="Brazelton W.J."/>
            <person name="Woyke T."/>
            <person name="Hallam S.J."/>
            <person name="Tyson G.W."/>
            <person name="Wegener G."/>
            <person name="Boetius A."/>
            <person name="Orphan V."/>
        </authorList>
    </citation>
    <scope>NUCLEOTIDE SEQUENCE</scope>
</reference>
<dbReference type="GO" id="GO:0010498">
    <property type="term" value="P:proteasomal protein catabolic process"/>
    <property type="evidence" value="ECO:0007669"/>
    <property type="project" value="UniProtKB-UniRule"/>
</dbReference>
<comment type="similarity">
    <text evidence="9">Belongs to the peptidase T1B family.</text>
</comment>
<organism evidence="11">
    <name type="scientific">Candidatus Methanophaga sp. ANME-1 ERB7</name>
    <dbReference type="NCBI Taxonomy" id="2759913"/>
    <lineage>
        <taxon>Archaea</taxon>
        <taxon>Methanobacteriati</taxon>
        <taxon>Methanobacteriota</taxon>
        <taxon>Stenosarchaea group</taxon>
        <taxon>Methanomicrobia</taxon>
        <taxon>Candidatus Methanophagales</taxon>
        <taxon>Candidatus Methanophagaceae</taxon>
        <taxon>Candidatus Methanophaga</taxon>
    </lineage>
</organism>
<evidence type="ECO:0000256" key="5">
    <source>
        <dbReference type="ARBA" id="ARBA00022801"/>
    </source>
</evidence>
<sequence>MDIMDQVKKGTTTIGLICGESVVLASEKRATMGSFIASKTAKKIYLVDDRIAMTTAGIVGDAQALVRIMTVELQLYKIRRDEPMTVKGISTLLSNVMNGQRYYPYIVQLLIGGIDRDGAHLYTIDPFGGNTEESEIAATGSGSPIAYGVLENKYTKDISLEKGTALAIQALYSAIKRDSASGEAIEVVTITKDRYESISEEKIKELRTSS</sequence>
<keyword evidence="3 9" id="KW-0645">Protease</keyword>
<evidence type="ECO:0000256" key="9">
    <source>
        <dbReference type="HAMAP-Rule" id="MF_02113"/>
    </source>
</evidence>
<dbReference type="PROSITE" id="PS51476">
    <property type="entry name" value="PROTEASOME_BETA_2"/>
    <property type="match status" value="1"/>
</dbReference>
<dbReference type="EC" id="3.4.25.1" evidence="9"/>
<comment type="subcellular location">
    <subcellularLocation>
        <location evidence="9">Cytoplasm</location>
    </subcellularLocation>
</comment>
<comment type="activity regulation">
    <text evidence="9">The formation of the proteasomal ATPase PAN-20S proteasome complex, via the docking of the C-termini of PAN into the intersubunit pockets in the alpha-rings, triggers opening of the gate for substrate entry. Interconversion between the open-gate and close-gate conformations leads to a dynamic regulation of the 20S proteasome proteolysis activity.</text>
</comment>
<evidence type="ECO:0000256" key="10">
    <source>
        <dbReference type="PIRSR" id="PIRSR600243-1"/>
    </source>
</evidence>
<evidence type="ECO:0000313" key="11">
    <source>
        <dbReference type="EMBL" id="QNO55800.1"/>
    </source>
</evidence>
<dbReference type="InterPro" id="IPR001353">
    <property type="entry name" value="Proteasome_sua/b"/>
</dbReference>
<dbReference type="Gene3D" id="3.60.20.10">
    <property type="entry name" value="Glutamine Phosphoribosylpyrophosphate, subunit 1, domain 1"/>
    <property type="match status" value="1"/>
</dbReference>
<dbReference type="GO" id="GO:0019774">
    <property type="term" value="C:proteasome core complex, beta-subunit complex"/>
    <property type="evidence" value="ECO:0007669"/>
    <property type="project" value="UniProtKB-UniRule"/>
</dbReference>
<gene>
    <name evidence="9 11" type="primary">psmB</name>
    <name evidence="11" type="ORF">LEBEIBBM_00015</name>
</gene>
<dbReference type="InterPro" id="IPR016050">
    <property type="entry name" value="Proteasome_bsu_CS"/>
</dbReference>
<dbReference type="EMBL" id="MT631630">
    <property type="protein sequence ID" value="QNO55800.1"/>
    <property type="molecule type" value="Genomic_DNA"/>
</dbReference>
<dbReference type="SUPFAM" id="SSF56235">
    <property type="entry name" value="N-terminal nucleophile aminohydrolases (Ntn hydrolases)"/>
    <property type="match status" value="1"/>
</dbReference>
<dbReference type="Pfam" id="PF00227">
    <property type="entry name" value="Proteasome"/>
    <property type="match status" value="1"/>
</dbReference>
<dbReference type="NCBIfam" id="TIGR03634">
    <property type="entry name" value="arc_protsome_B"/>
    <property type="match status" value="1"/>
</dbReference>